<protein>
    <submittedName>
        <fullName evidence="2">Uncharacterized protein</fullName>
    </submittedName>
</protein>
<keyword evidence="3" id="KW-1185">Reference proteome</keyword>
<sequence>MKETLSNKTTPFFSYAIFLLSNDNFTSAFFFAITLLPSGCITLFNDVVYTLNTQQRSALSLFFRQTQSC</sequence>
<evidence type="ECO:0000313" key="3">
    <source>
        <dbReference type="Proteomes" id="UP000002363"/>
    </source>
</evidence>
<accession>A0A0H3CJE2</accession>
<dbReference type="EnsemblBacteria" id="ADF61750">
    <property type="protein sequence ID" value="ADF61750"/>
    <property type="gene ID" value="ECL_02202"/>
</dbReference>
<evidence type="ECO:0000256" key="1">
    <source>
        <dbReference type="SAM" id="Phobius"/>
    </source>
</evidence>
<gene>
    <name evidence="2" type="ordered locus">ECL_02202</name>
</gene>
<keyword evidence="1" id="KW-1133">Transmembrane helix</keyword>
<keyword evidence="1" id="KW-0472">Membrane</keyword>
<dbReference type="AlphaFoldDB" id="A0A0H3CJE2"/>
<proteinExistence type="predicted"/>
<name>A0A0H3CJE2_ENTCC</name>
<dbReference type="EMBL" id="CP001918">
    <property type="protein sequence ID" value="ADF61750.1"/>
    <property type="molecule type" value="Genomic_DNA"/>
</dbReference>
<dbReference type="HOGENOM" id="CLU_2769341_0_0_6"/>
<evidence type="ECO:0000313" key="2">
    <source>
        <dbReference type="EMBL" id="ADF61750.1"/>
    </source>
</evidence>
<dbReference type="KEGG" id="enc:ECL_02202"/>
<reference evidence="2 3" key="1">
    <citation type="journal article" date="2010" name="J. Bacteriol.">
        <title>Complete genome sequence of Enterobacter cloacae subsp. cloacae type strain ATCC 13047.</title>
        <authorList>
            <person name="Ren Y."/>
            <person name="Ren Y."/>
            <person name="Zhou Z."/>
            <person name="Guo X."/>
            <person name="Li Y."/>
            <person name="Feng L."/>
            <person name="Wang L."/>
        </authorList>
    </citation>
    <scope>NUCLEOTIDE SEQUENCE [LARGE SCALE GENOMIC DNA]</scope>
    <source>
        <strain evidence="3">ATCC 13047 / DSM 30054 / NBRC 13535 / NCTC 10005 / WDCM 00083 / NCDC 279-56</strain>
    </source>
</reference>
<organism evidence="2 3">
    <name type="scientific">Enterobacter cloacae subsp. cloacae (strain ATCC 13047 / DSM 30054 / NBRC 13535 / NCTC 10005 / WDCM 00083 / NCDC 279-56)</name>
    <dbReference type="NCBI Taxonomy" id="716541"/>
    <lineage>
        <taxon>Bacteria</taxon>
        <taxon>Pseudomonadati</taxon>
        <taxon>Pseudomonadota</taxon>
        <taxon>Gammaproteobacteria</taxon>
        <taxon>Enterobacterales</taxon>
        <taxon>Enterobacteriaceae</taxon>
        <taxon>Enterobacter</taxon>
        <taxon>Enterobacter cloacae complex</taxon>
    </lineage>
</organism>
<dbReference type="Proteomes" id="UP000002363">
    <property type="component" value="Chromosome"/>
</dbReference>
<feature type="transmembrane region" description="Helical" evidence="1">
    <location>
        <begin position="12"/>
        <end position="36"/>
    </location>
</feature>
<keyword evidence="1" id="KW-0812">Transmembrane</keyword>
<dbReference type="STRING" id="716541.ECL_02202"/>